<evidence type="ECO:0000313" key="3">
    <source>
        <dbReference type="Proteomes" id="UP000185911"/>
    </source>
</evidence>
<feature type="transmembrane region" description="Helical" evidence="1">
    <location>
        <begin position="150"/>
        <end position="173"/>
    </location>
</feature>
<dbReference type="EMBL" id="MSYM01000013">
    <property type="protein sequence ID" value="OLP05986.1"/>
    <property type="molecule type" value="Genomic_DNA"/>
</dbReference>
<gene>
    <name evidence="1" type="primary">cobD</name>
    <name evidence="2" type="ORF">BLL52_2215</name>
</gene>
<dbReference type="GO" id="GO:0005886">
    <property type="term" value="C:plasma membrane"/>
    <property type="evidence" value="ECO:0007669"/>
    <property type="project" value="UniProtKB-SubCell"/>
</dbReference>
<evidence type="ECO:0000256" key="1">
    <source>
        <dbReference type="HAMAP-Rule" id="MF_00024"/>
    </source>
</evidence>
<comment type="subcellular location">
    <subcellularLocation>
        <location evidence="1">Cell membrane</location>
        <topology evidence="1">Multi-pass membrane protein</topology>
    </subcellularLocation>
</comment>
<comment type="caution">
    <text evidence="1">Lacks conserved residue(s) required for the propagation of feature annotation.</text>
</comment>
<keyword evidence="1" id="KW-1133">Transmembrane helix</keyword>
<dbReference type="GO" id="GO:0016874">
    <property type="term" value="F:ligase activity"/>
    <property type="evidence" value="ECO:0007669"/>
    <property type="project" value="UniProtKB-KW"/>
</dbReference>
<dbReference type="HAMAP" id="MF_00024">
    <property type="entry name" value="CobD_CbiB"/>
    <property type="match status" value="1"/>
</dbReference>
<feature type="transmembrane region" description="Helical" evidence="1">
    <location>
        <begin position="295"/>
        <end position="319"/>
    </location>
</feature>
<dbReference type="GO" id="GO:0015420">
    <property type="term" value="F:ABC-type vitamin B12 transporter activity"/>
    <property type="evidence" value="ECO:0007669"/>
    <property type="project" value="UniProtKB-UniRule"/>
</dbReference>
<organism evidence="2 3">
    <name type="scientific">Rhodoferax antarcticus ANT.BR</name>
    <dbReference type="NCBI Taxonomy" id="1111071"/>
    <lineage>
        <taxon>Bacteria</taxon>
        <taxon>Pseudomonadati</taxon>
        <taxon>Pseudomonadota</taxon>
        <taxon>Betaproteobacteria</taxon>
        <taxon>Burkholderiales</taxon>
        <taxon>Comamonadaceae</taxon>
        <taxon>Rhodoferax</taxon>
    </lineage>
</organism>
<keyword evidence="3" id="KW-1185">Reference proteome</keyword>
<comment type="pathway">
    <text evidence="1">Cofactor biosynthesis; adenosylcobalamin biosynthesis.</text>
</comment>
<dbReference type="PANTHER" id="PTHR38684">
    <property type="entry name" value="PROTEIN AMPE"/>
    <property type="match status" value="1"/>
</dbReference>
<dbReference type="Pfam" id="PF03186">
    <property type="entry name" value="CobD_Cbib"/>
    <property type="match status" value="1"/>
</dbReference>
<keyword evidence="2" id="KW-0436">Ligase</keyword>
<dbReference type="InterPro" id="IPR052966">
    <property type="entry name" value="Beta-lactamase_Reg"/>
</dbReference>
<feature type="transmembrane region" description="Helical" evidence="1">
    <location>
        <begin position="75"/>
        <end position="92"/>
    </location>
</feature>
<reference evidence="2 3" key="1">
    <citation type="submission" date="2017-01" db="EMBL/GenBank/DDBJ databases">
        <title>Genome sequence of Rhodoferax antarcticus ANT.BR, a psychrophilic purple nonsulfur bacterium from an Antarctic microbial mat.</title>
        <authorList>
            <person name="Baker J."/>
            <person name="Riester C."/>
            <person name="Skinner B."/>
            <person name="Newell A."/>
            <person name="Swingley W."/>
            <person name="Madigan M."/>
            <person name="Jung D."/>
            <person name="Asao M."/>
            <person name="Chen M."/>
            <person name="Loughlin P."/>
            <person name="Pan H."/>
            <person name="Lin S."/>
            <person name="Li N."/>
            <person name="Shaw J."/>
            <person name="Prado M."/>
            <person name="Sherman C."/>
            <person name="Li X."/>
            <person name="Tang J."/>
            <person name="Blankenship R."/>
            <person name="Zhao T."/>
            <person name="Touchman J."/>
            <person name="Sattley M."/>
        </authorList>
    </citation>
    <scope>NUCLEOTIDE SEQUENCE [LARGE SCALE GENOMIC DNA]</scope>
    <source>
        <strain evidence="2 3">ANT.BR</strain>
    </source>
</reference>
<dbReference type="RefSeq" id="WP_075586523.1">
    <property type="nucleotide sequence ID" value="NZ_MSYM01000013.1"/>
</dbReference>
<evidence type="ECO:0000313" key="2">
    <source>
        <dbReference type="EMBL" id="OLP05986.1"/>
    </source>
</evidence>
<sequence>MSFISVILALLLEQARPLKRGNIIHASMRAWVRWCTRTLDAGRPMHGWLVWGLAVGGPALAALAIYLLLQFLVGWPLAVLWSALVLYASLGFRQFSFHFTQIRDALAEGDDALANRLLADWLRTEAIDLPRTEIIGRVIENSVLASHRHVFAVLVWFSVLAALGLGPLGAVLYRLAEFVVRYWQHQSESNHQPVSVALMFDARKAWDVVDWLPARATAISFAVVGNFEEAIDAWRRYAQQGSPSNDGLVLAATGGAVNIALRGTDTRPYPPTQAAAAPLLDDVLAGRPTPELPHLAIVVGLVWRTVVMWVLLLALLTLARLLG</sequence>
<accession>A0A1Q8YD63</accession>
<keyword evidence="1" id="KW-0169">Cobalamin biosynthesis</keyword>
<comment type="similarity">
    <text evidence="1">Belongs to the CobD/CbiB family.</text>
</comment>
<dbReference type="Proteomes" id="UP000185911">
    <property type="component" value="Unassembled WGS sequence"/>
</dbReference>
<proteinExistence type="inferred from homology"/>
<comment type="caution">
    <text evidence="2">The sequence shown here is derived from an EMBL/GenBank/DDBJ whole genome shotgun (WGS) entry which is preliminary data.</text>
</comment>
<keyword evidence="1" id="KW-0812">Transmembrane</keyword>
<dbReference type="UniPathway" id="UPA00148"/>
<dbReference type="GO" id="GO:0009236">
    <property type="term" value="P:cobalamin biosynthetic process"/>
    <property type="evidence" value="ECO:0007669"/>
    <property type="project" value="UniProtKB-UniRule"/>
</dbReference>
<protein>
    <recommendedName>
        <fullName evidence="1">Cobalamin biosynthesis protein CobD</fullName>
    </recommendedName>
</protein>
<dbReference type="AlphaFoldDB" id="A0A1Q8YD63"/>
<dbReference type="GO" id="GO:0048472">
    <property type="term" value="F:threonine-phosphate decarboxylase activity"/>
    <property type="evidence" value="ECO:0007669"/>
    <property type="project" value="InterPro"/>
</dbReference>
<feature type="transmembrane region" description="Helical" evidence="1">
    <location>
        <begin position="48"/>
        <end position="68"/>
    </location>
</feature>
<comment type="function">
    <text evidence="1">Converts cobyric acid to cobinamide by the addition of aminopropanol on the F carboxylic group.</text>
</comment>
<name>A0A1Q8YD63_9BURK</name>
<keyword evidence="1" id="KW-1003">Cell membrane</keyword>
<dbReference type="InterPro" id="IPR004485">
    <property type="entry name" value="Cobalamin_biosynth_CobD/CbiB"/>
</dbReference>
<dbReference type="PANTHER" id="PTHR38684:SF1">
    <property type="entry name" value="PROTEIN AMPE"/>
    <property type="match status" value="1"/>
</dbReference>
<keyword evidence="1" id="KW-0472">Membrane</keyword>
<dbReference type="STRING" id="81479.RA876_05335"/>
<dbReference type="GO" id="GO:0046677">
    <property type="term" value="P:response to antibiotic"/>
    <property type="evidence" value="ECO:0007669"/>
    <property type="project" value="TreeGrafter"/>
</dbReference>